<protein>
    <submittedName>
        <fullName evidence="3">Outer membrane biogenesis protein BamB</fullName>
    </submittedName>
</protein>
<dbReference type="Pfam" id="PF13360">
    <property type="entry name" value="PQQ_2"/>
    <property type="match status" value="2"/>
</dbReference>
<dbReference type="SUPFAM" id="SSF50998">
    <property type="entry name" value="Quinoprotein alcohol dehydrogenase-like"/>
    <property type="match status" value="1"/>
</dbReference>
<comment type="caution">
    <text evidence="3">The sequence shown here is derived from an EMBL/GenBank/DDBJ whole genome shotgun (WGS) entry which is preliminary data.</text>
</comment>
<evidence type="ECO:0000313" key="3">
    <source>
        <dbReference type="EMBL" id="TWT49185.1"/>
    </source>
</evidence>
<dbReference type="InterPro" id="IPR018391">
    <property type="entry name" value="PQQ_b-propeller_rpt"/>
</dbReference>
<dbReference type="PANTHER" id="PTHR34512">
    <property type="entry name" value="CELL SURFACE PROTEIN"/>
    <property type="match status" value="1"/>
</dbReference>
<feature type="domain" description="Pyrrolo-quinoline quinone repeat" evidence="2">
    <location>
        <begin position="428"/>
        <end position="563"/>
    </location>
</feature>
<evidence type="ECO:0000256" key="1">
    <source>
        <dbReference type="SAM" id="Phobius"/>
    </source>
</evidence>
<evidence type="ECO:0000313" key="4">
    <source>
        <dbReference type="Proteomes" id="UP000316598"/>
    </source>
</evidence>
<dbReference type="InterPro" id="IPR011047">
    <property type="entry name" value="Quinoprotein_ADH-like_sf"/>
</dbReference>
<keyword evidence="1" id="KW-0812">Transmembrane</keyword>
<dbReference type="Gene3D" id="2.130.10.10">
    <property type="entry name" value="YVTN repeat-like/Quinoprotein amine dehydrogenase"/>
    <property type="match status" value="1"/>
</dbReference>
<organism evidence="3 4">
    <name type="scientific">Rubripirellula amarantea</name>
    <dbReference type="NCBI Taxonomy" id="2527999"/>
    <lineage>
        <taxon>Bacteria</taxon>
        <taxon>Pseudomonadati</taxon>
        <taxon>Planctomycetota</taxon>
        <taxon>Planctomycetia</taxon>
        <taxon>Pirellulales</taxon>
        <taxon>Pirellulaceae</taxon>
        <taxon>Rubripirellula</taxon>
    </lineage>
</organism>
<dbReference type="OrthoDB" id="7051554at2"/>
<keyword evidence="1" id="KW-0472">Membrane</keyword>
<keyword evidence="1" id="KW-1133">Transmembrane helix</keyword>
<dbReference type="RefSeq" id="WP_146516740.1">
    <property type="nucleotide sequence ID" value="NZ_SJPI01000003.1"/>
</dbReference>
<dbReference type="Proteomes" id="UP000316598">
    <property type="component" value="Unassembled WGS sequence"/>
</dbReference>
<dbReference type="AlphaFoldDB" id="A0A5C5WGF3"/>
<feature type="transmembrane region" description="Helical" evidence="1">
    <location>
        <begin position="146"/>
        <end position="164"/>
    </location>
</feature>
<reference evidence="3 4" key="1">
    <citation type="submission" date="2019-02" db="EMBL/GenBank/DDBJ databases">
        <title>Deep-cultivation of Planctomycetes and their phenomic and genomic characterization uncovers novel biology.</title>
        <authorList>
            <person name="Wiegand S."/>
            <person name="Jogler M."/>
            <person name="Boedeker C."/>
            <person name="Pinto D."/>
            <person name="Vollmers J."/>
            <person name="Rivas-Marin E."/>
            <person name="Kohn T."/>
            <person name="Peeters S.H."/>
            <person name="Heuer A."/>
            <person name="Rast P."/>
            <person name="Oberbeckmann S."/>
            <person name="Bunk B."/>
            <person name="Jeske O."/>
            <person name="Meyerdierks A."/>
            <person name="Storesund J.E."/>
            <person name="Kallscheuer N."/>
            <person name="Luecker S."/>
            <person name="Lage O.M."/>
            <person name="Pohl T."/>
            <person name="Merkel B.J."/>
            <person name="Hornburger P."/>
            <person name="Mueller R.-W."/>
            <person name="Bruemmer F."/>
            <person name="Labrenz M."/>
            <person name="Spormann A.M."/>
            <person name="Op Den Camp H."/>
            <person name="Overmann J."/>
            <person name="Amann R."/>
            <person name="Jetten M.S.M."/>
            <person name="Mascher T."/>
            <person name="Medema M.H."/>
            <person name="Devos D.P."/>
            <person name="Kaster A.-K."/>
            <person name="Ovreas L."/>
            <person name="Rohde M."/>
            <person name="Galperin M.Y."/>
            <person name="Jogler C."/>
        </authorList>
    </citation>
    <scope>NUCLEOTIDE SEQUENCE [LARGE SCALE GENOMIC DNA]</scope>
    <source>
        <strain evidence="3 4">Pla22</strain>
    </source>
</reference>
<dbReference type="PANTHER" id="PTHR34512:SF30">
    <property type="entry name" value="OUTER MEMBRANE PROTEIN ASSEMBLY FACTOR BAMB"/>
    <property type="match status" value="1"/>
</dbReference>
<feature type="transmembrane region" description="Helical" evidence="1">
    <location>
        <begin position="58"/>
        <end position="79"/>
    </location>
</feature>
<evidence type="ECO:0000259" key="2">
    <source>
        <dbReference type="Pfam" id="PF13360"/>
    </source>
</evidence>
<proteinExistence type="predicted"/>
<name>A0A5C5WGF3_9BACT</name>
<gene>
    <name evidence="3" type="ORF">Pla22_43770</name>
</gene>
<feature type="transmembrane region" description="Helical" evidence="1">
    <location>
        <begin position="31"/>
        <end position="52"/>
    </location>
</feature>
<keyword evidence="4" id="KW-1185">Reference proteome</keyword>
<sequence>MSDSVSSASEVNAYSAGTSVDDSSVPSEVRLWMTPAIIIMAVVWALLIIPGMIAPLTIMHFVSLQGAGVLGTLSLTLWWLLSRGVPGKTRLLGYVTILAITIATFMLMNKSLGITMLIYGLPTALTILIGSLTLLRTKAWPTRSRVSLAAFTAFMVAIQFVRIGQIDAAFAFSLVPRWIPTAEDKFLASLQDDQPTAENQSSEAEPTDATELVNLPNDVSDTDWAEFRGPRRDGVLPGVTFAKDWETTPPKEIWRSDVGPGWSSFCIVGDVLFTQEQRGEQEVVVAYSALTGKSLWITSNEGRFEASMGGVGPRATPTYHDGRLYVTGANGLIQCLDAKTGNVIWSFDGAEGREAAPLAWGFASSPLIHQGKVLVVTSGGDGQGAVALDQEDGSVIWRAGHGSHTYSSCQLETIDSVQQALVVSDWGVEALNPDTGEVIWGSEWLIDGMPRVVQPLVVGNTVYLGTGYGNGTRRIDVAKQDDGSWSVNEDWTANLKPYFNDMVYHQGHIYGFDGPIMLSIDAETGDKNWKGGRYGHGQALLLPAMDAILVIGEKGELALVDASPEKFVELAQMQVLEGITWNHPVIVGNRLYVRNAEQMACYELPEE</sequence>
<dbReference type="SMART" id="SM00564">
    <property type="entry name" value="PQQ"/>
    <property type="match status" value="5"/>
</dbReference>
<feature type="domain" description="Pyrrolo-quinoline quinone repeat" evidence="2">
    <location>
        <begin position="251"/>
        <end position="424"/>
    </location>
</feature>
<feature type="transmembrane region" description="Helical" evidence="1">
    <location>
        <begin position="91"/>
        <end position="108"/>
    </location>
</feature>
<accession>A0A5C5WGF3</accession>
<dbReference type="EMBL" id="SJPI01000003">
    <property type="protein sequence ID" value="TWT49185.1"/>
    <property type="molecule type" value="Genomic_DNA"/>
</dbReference>
<dbReference type="InterPro" id="IPR015943">
    <property type="entry name" value="WD40/YVTN_repeat-like_dom_sf"/>
</dbReference>
<dbReference type="InterPro" id="IPR002372">
    <property type="entry name" value="PQQ_rpt_dom"/>
</dbReference>
<feature type="transmembrane region" description="Helical" evidence="1">
    <location>
        <begin position="114"/>
        <end position="134"/>
    </location>
</feature>